<dbReference type="InterPro" id="IPR010918">
    <property type="entry name" value="PurM-like_C_dom"/>
</dbReference>
<dbReference type="STRING" id="7375.A0A0L0C1R8"/>
<keyword evidence="1" id="KW-0547">Nucleotide-binding</keyword>
<reference evidence="4 5" key="1">
    <citation type="journal article" date="2015" name="Nat. Commun.">
        <title>Lucilia cuprina genome unlocks parasitic fly biology to underpin future interventions.</title>
        <authorList>
            <person name="Anstead C.A."/>
            <person name="Korhonen P.K."/>
            <person name="Young N.D."/>
            <person name="Hall R.S."/>
            <person name="Jex A.R."/>
            <person name="Murali S.C."/>
            <person name="Hughes D.S."/>
            <person name="Lee S.F."/>
            <person name="Perry T."/>
            <person name="Stroehlein A.J."/>
            <person name="Ansell B.R."/>
            <person name="Breugelmans B."/>
            <person name="Hofmann A."/>
            <person name="Qu J."/>
            <person name="Dugan S."/>
            <person name="Lee S.L."/>
            <person name="Chao H."/>
            <person name="Dinh H."/>
            <person name="Han Y."/>
            <person name="Doddapaneni H.V."/>
            <person name="Worley K.C."/>
            <person name="Muzny D.M."/>
            <person name="Ioannidis P."/>
            <person name="Waterhouse R.M."/>
            <person name="Zdobnov E.M."/>
            <person name="James P.J."/>
            <person name="Bagnall N.H."/>
            <person name="Kotze A.C."/>
            <person name="Gibbs R.A."/>
            <person name="Richards S."/>
            <person name="Batterham P."/>
            <person name="Gasser R.B."/>
        </authorList>
    </citation>
    <scope>NUCLEOTIDE SEQUENCE [LARGE SCALE GENOMIC DNA]</scope>
    <source>
        <strain evidence="4 5">LS</strain>
        <tissue evidence="4">Full body</tissue>
    </source>
</reference>
<dbReference type="PANTHER" id="PTHR10256:SF0">
    <property type="entry name" value="INACTIVE SELENIDE, WATER DIKINASE-LIKE PROTEIN-RELATED"/>
    <property type="match status" value="1"/>
</dbReference>
<dbReference type="PANTHER" id="PTHR10256">
    <property type="entry name" value="SELENIDE, WATER DIKINASE"/>
    <property type="match status" value="1"/>
</dbReference>
<evidence type="ECO:0000256" key="1">
    <source>
        <dbReference type="ARBA" id="ARBA00022741"/>
    </source>
</evidence>
<dbReference type="EMBL" id="JRES01000998">
    <property type="protein sequence ID" value="KNC26250.1"/>
    <property type="molecule type" value="Genomic_DNA"/>
</dbReference>
<dbReference type="OMA" id="CEETDIF"/>
<gene>
    <name evidence="4" type="ORF">FF38_01673</name>
</gene>
<keyword evidence="4" id="KW-0808">Transferase</keyword>
<feature type="domain" description="PurM-like C-terminal" evidence="3">
    <location>
        <begin position="9"/>
        <end position="119"/>
    </location>
</feature>
<keyword evidence="2" id="KW-0067">ATP-binding</keyword>
<keyword evidence="4" id="KW-0418">Kinase</keyword>
<keyword evidence="5" id="KW-1185">Reference proteome</keyword>
<dbReference type="OrthoDB" id="409395at2759"/>
<proteinExistence type="predicted"/>
<name>A0A0L0C1R8_LUCCU</name>
<evidence type="ECO:0000256" key="2">
    <source>
        <dbReference type="ARBA" id="ARBA00022840"/>
    </source>
</evidence>
<dbReference type="InterPro" id="IPR004536">
    <property type="entry name" value="SPS/SelD"/>
</dbReference>
<dbReference type="GO" id="GO:0016260">
    <property type="term" value="P:selenocysteine biosynthetic process"/>
    <property type="evidence" value="ECO:0007669"/>
    <property type="project" value="TreeGrafter"/>
</dbReference>
<dbReference type="Gene3D" id="3.90.650.10">
    <property type="entry name" value="PurM-like C-terminal domain"/>
    <property type="match status" value="1"/>
</dbReference>
<dbReference type="Proteomes" id="UP000037069">
    <property type="component" value="Unassembled WGS sequence"/>
</dbReference>
<dbReference type="GO" id="GO:0005737">
    <property type="term" value="C:cytoplasm"/>
    <property type="evidence" value="ECO:0007669"/>
    <property type="project" value="TreeGrafter"/>
</dbReference>
<accession>A0A0L0C1R8</accession>
<dbReference type="GO" id="GO:0004756">
    <property type="term" value="F:selenide, water dikinase activity"/>
    <property type="evidence" value="ECO:0007669"/>
    <property type="project" value="TreeGrafter"/>
</dbReference>
<evidence type="ECO:0000259" key="3">
    <source>
        <dbReference type="Pfam" id="PF02769"/>
    </source>
</evidence>
<sequence>MKFGVTAQLMHKYKANAATDVTGFGLLGHAQNLAEFQKGCLKFVINKIPVFKNILSFGKILNQDVKLRAGKSVETSGGLLISIPSEYSNQFCQEFNNITNGEQLAWIVGYVKKSDKREAILCEETDIFEIDFSNS</sequence>
<dbReference type="SUPFAM" id="SSF56042">
    <property type="entry name" value="PurM C-terminal domain-like"/>
    <property type="match status" value="1"/>
</dbReference>
<dbReference type="InterPro" id="IPR036676">
    <property type="entry name" value="PurM-like_C_sf"/>
</dbReference>
<protein>
    <submittedName>
        <fullName evidence="4">Selenide, water dikinase 2</fullName>
    </submittedName>
</protein>
<evidence type="ECO:0000313" key="5">
    <source>
        <dbReference type="Proteomes" id="UP000037069"/>
    </source>
</evidence>
<dbReference type="GO" id="GO:0005524">
    <property type="term" value="F:ATP binding"/>
    <property type="evidence" value="ECO:0007669"/>
    <property type="project" value="UniProtKB-KW"/>
</dbReference>
<dbReference type="Pfam" id="PF02769">
    <property type="entry name" value="AIRS_C"/>
    <property type="match status" value="1"/>
</dbReference>
<evidence type="ECO:0000313" key="4">
    <source>
        <dbReference type="EMBL" id="KNC26250.1"/>
    </source>
</evidence>
<organism evidence="4 5">
    <name type="scientific">Lucilia cuprina</name>
    <name type="common">Green bottle fly</name>
    <name type="synonym">Australian sheep blowfly</name>
    <dbReference type="NCBI Taxonomy" id="7375"/>
    <lineage>
        <taxon>Eukaryota</taxon>
        <taxon>Metazoa</taxon>
        <taxon>Ecdysozoa</taxon>
        <taxon>Arthropoda</taxon>
        <taxon>Hexapoda</taxon>
        <taxon>Insecta</taxon>
        <taxon>Pterygota</taxon>
        <taxon>Neoptera</taxon>
        <taxon>Endopterygota</taxon>
        <taxon>Diptera</taxon>
        <taxon>Brachycera</taxon>
        <taxon>Muscomorpha</taxon>
        <taxon>Oestroidea</taxon>
        <taxon>Calliphoridae</taxon>
        <taxon>Luciliinae</taxon>
        <taxon>Lucilia</taxon>
    </lineage>
</organism>
<dbReference type="AlphaFoldDB" id="A0A0L0C1R8"/>
<comment type="caution">
    <text evidence="4">The sequence shown here is derived from an EMBL/GenBank/DDBJ whole genome shotgun (WGS) entry which is preliminary data.</text>
</comment>